<dbReference type="AlphaFoldDB" id="A0A7S4FE44"/>
<dbReference type="EMBL" id="HBJA01003441">
    <property type="protein sequence ID" value="CAE0789990.1"/>
    <property type="molecule type" value="Transcribed_RNA"/>
</dbReference>
<proteinExistence type="predicted"/>
<dbReference type="InterPro" id="IPR009044">
    <property type="entry name" value="ssDNA-bd_transcriptional_reg"/>
</dbReference>
<accession>A0A7S4FE44</accession>
<protein>
    <submittedName>
        <fullName evidence="1">Uncharacterized protein</fullName>
    </submittedName>
</protein>
<sequence length="174" mass="18900">MLSRVMRGLVRPQCVGTYAAPAGARKITGSRDTSSYAFKTEDGCCLRLAMSSAQASESENGRVQVKLGKLSLSFWDGAKVLNTSPIVFSLRPQQVGDFLVQLKKGEGSMNRATQAASYAMDISTVDEQVLIKMVRSSATEDTTETVTVSFTPGDVILLDMLLRKCIPHICGWDQ</sequence>
<dbReference type="Gene3D" id="2.30.31.10">
    <property type="entry name" value="Transcriptional Coactivator Pc4, Chain A"/>
    <property type="match status" value="1"/>
</dbReference>
<dbReference type="GO" id="GO:0003677">
    <property type="term" value="F:DNA binding"/>
    <property type="evidence" value="ECO:0007669"/>
    <property type="project" value="InterPro"/>
</dbReference>
<evidence type="ECO:0000313" key="1">
    <source>
        <dbReference type="EMBL" id="CAE0789990.1"/>
    </source>
</evidence>
<dbReference type="GO" id="GO:0006355">
    <property type="term" value="P:regulation of DNA-templated transcription"/>
    <property type="evidence" value="ECO:0007669"/>
    <property type="project" value="InterPro"/>
</dbReference>
<reference evidence="1" key="1">
    <citation type="submission" date="2021-01" db="EMBL/GenBank/DDBJ databases">
        <authorList>
            <person name="Corre E."/>
            <person name="Pelletier E."/>
            <person name="Niang G."/>
            <person name="Scheremetjew M."/>
            <person name="Finn R."/>
            <person name="Kale V."/>
            <person name="Holt S."/>
            <person name="Cochrane G."/>
            <person name="Meng A."/>
            <person name="Brown T."/>
            <person name="Cohen L."/>
        </authorList>
    </citation>
    <scope>NUCLEOTIDE SEQUENCE</scope>
    <source>
        <strain evidence="1">CCMP1594</strain>
    </source>
</reference>
<gene>
    <name evidence="1" type="ORF">EGYM00163_LOCUS1104</name>
</gene>
<organism evidence="1">
    <name type="scientific">Eutreptiella gymnastica</name>
    <dbReference type="NCBI Taxonomy" id="73025"/>
    <lineage>
        <taxon>Eukaryota</taxon>
        <taxon>Discoba</taxon>
        <taxon>Euglenozoa</taxon>
        <taxon>Euglenida</taxon>
        <taxon>Spirocuta</taxon>
        <taxon>Euglenophyceae</taxon>
        <taxon>Eutreptiales</taxon>
        <taxon>Eutreptiaceae</taxon>
        <taxon>Eutreptiella</taxon>
    </lineage>
</organism>
<name>A0A7S4FE44_9EUGL</name>